<organism evidence="4 5">
    <name type="scientific">Vibrio tetraodonis subsp. pristinus</name>
    <dbReference type="NCBI Taxonomy" id="2695891"/>
    <lineage>
        <taxon>Bacteria</taxon>
        <taxon>Pseudomonadati</taxon>
        <taxon>Pseudomonadota</taxon>
        <taxon>Gammaproteobacteria</taxon>
        <taxon>Vibrionales</taxon>
        <taxon>Vibrionaceae</taxon>
        <taxon>Vibrio</taxon>
    </lineage>
</organism>
<dbReference type="SUPFAM" id="SSF52777">
    <property type="entry name" value="CoA-dependent acyltransferases"/>
    <property type="match status" value="2"/>
</dbReference>
<dbReference type="AlphaFoldDB" id="A0A6L8LQ26"/>
<dbReference type="GO" id="GO:0031177">
    <property type="term" value="F:phosphopantetheine binding"/>
    <property type="evidence" value="ECO:0007669"/>
    <property type="project" value="TreeGrafter"/>
</dbReference>
<dbReference type="GO" id="GO:0016874">
    <property type="term" value="F:ligase activity"/>
    <property type="evidence" value="ECO:0007669"/>
    <property type="project" value="UniProtKB-KW"/>
</dbReference>
<dbReference type="GO" id="GO:0005737">
    <property type="term" value="C:cytoplasm"/>
    <property type="evidence" value="ECO:0007669"/>
    <property type="project" value="TreeGrafter"/>
</dbReference>
<dbReference type="CDD" id="cd12114">
    <property type="entry name" value="A_NRPS_TlmIV_like"/>
    <property type="match status" value="1"/>
</dbReference>
<dbReference type="PROSITE" id="PS00455">
    <property type="entry name" value="AMP_BINDING"/>
    <property type="match status" value="1"/>
</dbReference>
<dbReference type="PROSITE" id="PS50075">
    <property type="entry name" value="CARRIER"/>
    <property type="match status" value="1"/>
</dbReference>
<dbReference type="InterPro" id="IPR045851">
    <property type="entry name" value="AMP-bd_C_sf"/>
</dbReference>
<dbReference type="RefSeq" id="WP_160926766.1">
    <property type="nucleotide sequence ID" value="NZ_WWEU01000001.1"/>
</dbReference>
<dbReference type="EMBL" id="WWEU01000001">
    <property type="protein sequence ID" value="MYM58161.1"/>
    <property type="molecule type" value="Genomic_DNA"/>
</dbReference>
<dbReference type="Gene3D" id="3.30.559.30">
    <property type="entry name" value="Nonribosomal peptide synthetase, condensation domain"/>
    <property type="match status" value="1"/>
</dbReference>
<dbReference type="InterPro" id="IPR042099">
    <property type="entry name" value="ANL_N_sf"/>
</dbReference>
<dbReference type="NCBIfam" id="TIGR01733">
    <property type="entry name" value="AA-adenyl-dom"/>
    <property type="match status" value="1"/>
</dbReference>
<dbReference type="InterPro" id="IPR023213">
    <property type="entry name" value="CAT-like_dom_sf"/>
</dbReference>
<evidence type="ECO:0000259" key="3">
    <source>
        <dbReference type="PROSITE" id="PS50075"/>
    </source>
</evidence>
<dbReference type="Gene3D" id="3.40.50.12780">
    <property type="entry name" value="N-terminal domain of ligase-like"/>
    <property type="match status" value="1"/>
</dbReference>
<comment type="caution">
    <text evidence="4">The sequence shown here is derived from an EMBL/GenBank/DDBJ whole genome shotgun (WGS) entry which is preliminary data.</text>
</comment>
<name>A0A6L8LQ26_9VIBR</name>
<dbReference type="GO" id="GO:0044550">
    <property type="term" value="P:secondary metabolite biosynthetic process"/>
    <property type="evidence" value="ECO:0007669"/>
    <property type="project" value="TreeGrafter"/>
</dbReference>
<keyword evidence="2" id="KW-0436">Ligase</keyword>
<dbReference type="InterPro" id="IPR036736">
    <property type="entry name" value="ACP-like_sf"/>
</dbReference>
<proteinExistence type="predicted"/>
<evidence type="ECO:0000313" key="5">
    <source>
        <dbReference type="Proteomes" id="UP000478571"/>
    </source>
</evidence>
<dbReference type="InterPro" id="IPR000873">
    <property type="entry name" value="AMP-dep_synth/lig_dom"/>
</dbReference>
<dbReference type="FunFam" id="3.40.50.12780:FF:000012">
    <property type="entry name" value="Non-ribosomal peptide synthetase"/>
    <property type="match status" value="1"/>
</dbReference>
<keyword evidence="5" id="KW-1185">Reference proteome</keyword>
<gene>
    <name evidence="4" type="ORF">GTG28_02900</name>
</gene>
<evidence type="ECO:0000256" key="2">
    <source>
        <dbReference type="ARBA" id="ARBA00022598"/>
    </source>
</evidence>
<dbReference type="Pfam" id="PF00501">
    <property type="entry name" value="AMP-binding"/>
    <property type="match status" value="1"/>
</dbReference>
<reference evidence="4 5" key="1">
    <citation type="submission" date="2020-01" db="EMBL/GenBank/DDBJ databases">
        <title>Draft Genome Sequence of Vibrio sp. strain OCN044, Isolated from a Healthy Coral at Palmyra Atoll.</title>
        <authorList>
            <person name="Videau P."/>
            <person name="Loughran R."/>
            <person name="Esquivel A."/>
            <person name="Deadmond M."/>
            <person name="Paddock B.E."/>
            <person name="Saw J.H."/>
            <person name="Ushijima B."/>
        </authorList>
    </citation>
    <scope>NUCLEOTIDE SEQUENCE [LARGE SCALE GENOMIC DNA]</scope>
    <source>
        <strain evidence="4 5">OCN044</strain>
    </source>
</reference>
<feature type="domain" description="Carrier" evidence="3">
    <location>
        <begin position="963"/>
        <end position="1037"/>
    </location>
</feature>
<dbReference type="InterPro" id="IPR009081">
    <property type="entry name" value="PP-bd_ACP"/>
</dbReference>
<dbReference type="InterPro" id="IPR020845">
    <property type="entry name" value="AMP-binding_CS"/>
</dbReference>
<dbReference type="PANTHER" id="PTHR45527:SF10">
    <property type="entry name" value="PYOCHELIN SYNTHASE PCHF"/>
    <property type="match status" value="1"/>
</dbReference>
<dbReference type="Gene3D" id="3.30.300.30">
    <property type="match status" value="1"/>
</dbReference>
<dbReference type="Pfam" id="PF13193">
    <property type="entry name" value="AMP-binding_C"/>
    <property type="match status" value="1"/>
</dbReference>
<dbReference type="InterPro" id="IPR025110">
    <property type="entry name" value="AMP-bd_C"/>
</dbReference>
<accession>A0A6L8LQ26</accession>
<evidence type="ECO:0000313" key="4">
    <source>
        <dbReference type="EMBL" id="MYM58161.1"/>
    </source>
</evidence>
<dbReference type="Proteomes" id="UP000478571">
    <property type="component" value="Unassembled WGS sequence"/>
</dbReference>
<protein>
    <submittedName>
        <fullName evidence="4">Amino acid adenylation domain-containing protein</fullName>
    </submittedName>
</protein>
<dbReference type="PANTHER" id="PTHR45527">
    <property type="entry name" value="NONRIBOSOMAL PEPTIDE SYNTHETASE"/>
    <property type="match status" value="1"/>
</dbReference>
<dbReference type="Gene3D" id="1.10.1200.10">
    <property type="entry name" value="ACP-like"/>
    <property type="match status" value="1"/>
</dbReference>
<dbReference type="GO" id="GO:0043041">
    <property type="term" value="P:amino acid activation for nonribosomal peptide biosynthetic process"/>
    <property type="evidence" value="ECO:0007669"/>
    <property type="project" value="TreeGrafter"/>
</dbReference>
<comment type="pathway">
    <text evidence="1">Siderophore biosynthesis.</text>
</comment>
<evidence type="ECO:0000256" key="1">
    <source>
        <dbReference type="ARBA" id="ARBA00004924"/>
    </source>
</evidence>
<sequence length="1044" mass="117099">MTQSELLSAQSIAKLSLSSNQNWTLAIQRQRAEQQSISSFIYQEYDYHNIDADRLEVAIRMLVANHPMLNAEISDDFQILLTTKSHVDITVKDLSHQSEQTISEQLEQVRTAQVTEHSTSTITTQLSLLPDSKIRLHVRFNSIIVDQPSVTLFFKQLEQILAGKTPEFADLEQVVSIHKQSLSDEQDHAHSNLDYWREQVLSLPTSANLPTICEPDKLTDTGITRRTLKLSSIQWNEFVRCSQQHKIRADIALASVFSAILSLWSKQQDLMLRIDLNQGLATDHLIGQHTQPLILGFQGSGQDFLSLAKANQQQFEQSYTQRQTPIFEFIHQLTNFSEGHRYPANIAFSSELSPNTAQDSVLGMPIWGCRQSANTWLSLHACIEHGELTLHWDSLDYLFPRDMVQNMLTSYGNLLESLCQSSENWTTTLAAKLPRNQELVRSSIILDAASHALPNGLLHDRFWQHAIISPTAPAVIHGKDSIDYQTLAQYAQCCAGALLSAGVKPGDRVAVTMGKGIGQIVSVLSILYAGGIYVPVSPDQPQERREKIYKGAGINVILVDTTNEQTPKTSQEFQYLDWTIAYQQDPLMEPQRVQPDEPAYIIYTSGSTGTPKGVVISHQGALNTCIALNDKYRVNNKDRVLALSALHFDLSVYDIFGLLSAGGAVVLVDEEQRRDPSAWVEAIESHQVTMWNSVPALFDMLLTYASSFKSSAPERLRLAMLSGDWIGLDLPQRYRDHRADGLFIAMGGATEASIWSNVCDVEQVSDHWRSIPYGRPLPRQKYRVVDDLGRDCPDWVAGELWIGGDGVALGYFNDDQKTQAQFLEINGEVWYRTGDMGCYWPDGTLEFLGRQDKQVKVGGYRIELGEIEVALNSIDGVQRAVTIALGNKDKTLAAFVVLETEQTLLDAETVQNLLSKLLPNYMVPQRILFLDTLPLTGNGKVDHKALAQMTSRKTKSNIMQDKPLLTDTEIKVGKVWSDILNQTGLNKSSNFFQLGGDTYCALEFVKRCHEMGYPIKLSMLYRYPDLEPMALIMDRCRLASLQRT</sequence>
<dbReference type="Gene3D" id="3.30.559.10">
    <property type="entry name" value="Chloramphenicol acetyltransferase-like domain"/>
    <property type="match status" value="1"/>
</dbReference>
<dbReference type="SUPFAM" id="SSF56801">
    <property type="entry name" value="Acetyl-CoA synthetase-like"/>
    <property type="match status" value="1"/>
</dbReference>
<dbReference type="SUPFAM" id="SSF47336">
    <property type="entry name" value="ACP-like"/>
    <property type="match status" value="1"/>
</dbReference>
<dbReference type="InterPro" id="IPR001242">
    <property type="entry name" value="Condensation_dom"/>
</dbReference>
<dbReference type="InterPro" id="IPR010071">
    <property type="entry name" value="AA_adenyl_dom"/>
</dbReference>
<dbReference type="Pfam" id="PF00668">
    <property type="entry name" value="Condensation"/>
    <property type="match status" value="1"/>
</dbReference>